<dbReference type="AlphaFoldDB" id="M1XKA9"/>
<name>M1XKA9_NATM8</name>
<evidence type="ECO:0000259" key="3">
    <source>
        <dbReference type="Pfam" id="PF23420"/>
    </source>
</evidence>
<gene>
    <name evidence="4" type="ordered locus">Nmlp_1356</name>
</gene>
<protein>
    <recommendedName>
        <fullName evidence="6">RnhA operon protein</fullName>
    </recommendedName>
</protein>
<evidence type="ECO:0000259" key="2">
    <source>
        <dbReference type="Pfam" id="PF23418"/>
    </source>
</evidence>
<accession>M1XKA9</accession>
<feature type="compositionally biased region" description="Basic and acidic residues" evidence="1">
    <location>
        <begin position="1"/>
        <end position="22"/>
    </location>
</feature>
<dbReference type="GeneID" id="14653072"/>
<feature type="domain" description="DUF7108" evidence="3">
    <location>
        <begin position="115"/>
        <end position="200"/>
    </location>
</feature>
<dbReference type="RefSeq" id="WP_015408411.1">
    <property type="nucleotide sequence ID" value="NC_020388.1"/>
</dbReference>
<evidence type="ECO:0000256" key="1">
    <source>
        <dbReference type="SAM" id="MobiDB-lite"/>
    </source>
</evidence>
<dbReference type="InterPro" id="IPR056494">
    <property type="entry name" value="DUF7108_C"/>
</dbReference>
<sequence>MTDDAPHSADDPSGNADDRTDDPPLPETAIERAERLTRHLQNAVDDDERAAYRRERDALLGAHGYDARVRAGETGETLVLYPAEWTDEGTIRTDRIDDTGRAVERPLSGPGSGADWAEIDEHNRAIAARVRERHGEVHGETATAFAEFMSNHYAKPIERATPDEREEFRTEYFPRNAWPTDEQRERLAASVRLTVEAAEET</sequence>
<dbReference type="eggNOG" id="arCOG04769">
    <property type="taxonomic scope" value="Archaea"/>
</dbReference>
<dbReference type="EMBL" id="HF582854">
    <property type="protein sequence ID" value="CCQ35564.1"/>
    <property type="molecule type" value="Genomic_DNA"/>
</dbReference>
<proteinExistence type="predicted"/>
<feature type="region of interest" description="Disordered" evidence="1">
    <location>
        <begin position="1"/>
        <end position="29"/>
    </location>
</feature>
<keyword evidence="5" id="KW-1185">Reference proteome</keyword>
<dbReference type="InterPro" id="IPR055532">
    <property type="entry name" value="DUF7108_N"/>
</dbReference>
<dbReference type="Pfam" id="PF23420">
    <property type="entry name" value="DUF7108_C"/>
    <property type="match status" value="1"/>
</dbReference>
<evidence type="ECO:0008006" key="6">
    <source>
        <dbReference type="Google" id="ProtNLM"/>
    </source>
</evidence>
<dbReference type="Pfam" id="PF23418">
    <property type="entry name" value="DUF7108"/>
    <property type="match status" value="1"/>
</dbReference>
<feature type="domain" description="DUF7108" evidence="2">
    <location>
        <begin position="25"/>
        <end position="109"/>
    </location>
</feature>
<organism evidence="4 5">
    <name type="scientific">Natronomonas moolapensis (strain DSM 18674 / CECT 7526 / JCM 14361 / 8.8.11)</name>
    <dbReference type="NCBI Taxonomy" id="268739"/>
    <lineage>
        <taxon>Archaea</taxon>
        <taxon>Methanobacteriati</taxon>
        <taxon>Methanobacteriota</taxon>
        <taxon>Stenosarchaea group</taxon>
        <taxon>Halobacteria</taxon>
        <taxon>Halobacteriales</taxon>
        <taxon>Natronomonadaceae</taxon>
        <taxon>Natronomonas</taxon>
    </lineage>
</organism>
<dbReference type="HOGENOM" id="CLU_089552_0_0_2"/>
<reference evidence="4 5" key="1">
    <citation type="journal article" date="2013" name="Genome Announc.">
        <title>Genome of the haloarchaeon Natronomonas moolapensis, a neutrophilic member of a previously haloalkaliphilic genus.</title>
        <authorList>
            <person name="Dyall-Smith M.L."/>
            <person name="Pfeiffer F."/>
            <person name="Oberwinkler T."/>
            <person name="Klee K."/>
            <person name="Rampp M."/>
            <person name="Palm P."/>
            <person name="Gross K."/>
            <person name="Schuster S.C."/>
            <person name="Oesterhelt D."/>
        </authorList>
    </citation>
    <scope>NUCLEOTIDE SEQUENCE [LARGE SCALE GENOMIC DNA]</scope>
    <source>
        <strain evidence="5">DSM 18674 / JCM 14361 / 8.8.11</strain>
    </source>
</reference>
<evidence type="ECO:0000313" key="4">
    <source>
        <dbReference type="EMBL" id="CCQ35564.1"/>
    </source>
</evidence>
<dbReference type="KEGG" id="nmo:Nmlp_1356"/>
<evidence type="ECO:0000313" key="5">
    <source>
        <dbReference type="Proteomes" id="UP000011867"/>
    </source>
</evidence>
<dbReference type="Proteomes" id="UP000011867">
    <property type="component" value="Chromosome"/>
</dbReference>
<dbReference type="STRING" id="268739.Nmlp_1356"/>